<evidence type="ECO:0000256" key="6">
    <source>
        <dbReference type="ARBA" id="ARBA00034617"/>
    </source>
</evidence>
<dbReference type="FunFam" id="3.40.50.300:FF:001389">
    <property type="entry name" value="ATP-dependent DNA helicase RecQ"/>
    <property type="match status" value="1"/>
</dbReference>
<evidence type="ECO:0000259" key="11">
    <source>
        <dbReference type="PROSITE" id="PS51194"/>
    </source>
</evidence>
<dbReference type="InterPro" id="IPR001650">
    <property type="entry name" value="Helicase_C-like"/>
</dbReference>
<name>A0A0N5A1W0_PARTI</name>
<dbReference type="GO" id="GO:0005634">
    <property type="term" value="C:nucleus"/>
    <property type="evidence" value="ECO:0007669"/>
    <property type="project" value="UniProtKB-SubCell"/>
</dbReference>
<dbReference type="EC" id="5.6.2.4" evidence="8"/>
<dbReference type="WBParaSite" id="PTRK_0001560600.1">
    <property type="protein sequence ID" value="PTRK_0001560600.1"/>
    <property type="gene ID" value="PTRK_0001560600"/>
</dbReference>
<keyword evidence="4 8" id="KW-0347">Helicase</keyword>
<dbReference type="PANTHER" id="PTHR13710:SF152">
    <property type="entry name" value="ATP-DEPENDENT DNA HELICASE Q5"/>
    <property type="match status" value="1"/>
</dbReference>
<dbReference type="PANTHER" id="PTHR13710">
    <property type="entry name" value="DNA HELICASE RECQ FAMILY MEMBER"/>
    <property type="match status" value="1"/>
</dbReference>
<dbReference type="GO" id="GO:0005524">
    <property type="term" value="F:ATP binding"/>
    <property type="evidence" value="ECO:0007669"/>
    <property type="project" value="UniProtKB-KW"/>
</dbReference>
<evidence type="ECO:0000256" key="5">
    <source>
        <dbReference type="ARBA" id="ARBA00022840"/>
    </source>
</evidence>
<dbReference type="PROSITE" id="PS51194">
    <property type="entry name" value="HELICASE_CTER"/>
    <property type="match status" value="1"/>
</dbReference>
<evidence type="ECO:0000313" key="13">
    <source>
        <dbReference type="WBParaSite" id="PTRK_0001560600.1"/>
    </source>
</evidence>
<reference evidence="13" key="1">
    <citation type="submission" date="2017-02" db="UniProtKB">
        <authorList>
            <consortium name="WormBaseParasite"/>
        </authorList>
    </citation>
    <scope>IDENTIFICATION</scope>
</reference>
<evidence type="ECO:0000256" key="3">
    <source>
        <dbReference type="ARBA" id="ARBA00022801"/>
    </source>
</evidence>
<comment type="similarity">
    <text evidence="1 8">Belongs to the helicase family. RecQ subfamily.</text>
</comment>
<dbReference type="InterPro" id="IPR027417">
    <property type="entry name" value="P-loop_NTPase"/>
</dbReference>
<dbReference type="InterPro" id="IPR014001">
    <property type="entry name" value="Helicase_ATP-bd"/>
</dbReference>
<feature type="region of interest" description="Disordered" evidence="9">
    <location>
        <begin position="18"/>
        <end position="51"/>
    </location>
</feature>
<dbReference type="GO" id="GO:0016887">
    <property type="term" value="F:ATP hydrolysis activity"/>
    <property type="evidence" value="ECO:0007669"/>
    <property type="project" value="RHEA"/>
</dbReference>
<dbReference type="PROSITE" id="PS51192">
    <property type="entry name" value="HELICASE_ATP_BIND_1"/>
    <property type="match status" value="1"/>
</dbReference>
<dbReference type="SMART" id="SM00487">
    <property type="entry name" value="DEXDc"/>
    <property type="match status" value="1"/>
</dbReference>
<dbReference type="GO" id="GO:0005694">
    <property type="term" value="C:chromosome"/>
    <property type="evidence" value="ECO:0007669"/>
    <property type="project" value="TreeGrafter"/>
</dbReference>
<sequence length="609" mass="70118">MNTLDGWLIKSNKTSKDDVMVISDNTPKKEKSVTKRTPKQSGKGRPKRSSIFKSSEIDENDRIKEEKMKQIDEVLNSTEFIQKSVKERALYVLKNVFNHEKFRNKDQEQAITTAIERKYDIYITFPTGAGKSLCYQLPSLCKPGVTIVFSPLIALIQDQISALTEKNIRCCAWNSTLTDKERSENAKDMFSKYPKYRLVYTTPESAQTEFFQRMLKSLYENNMLNYMVVDEAHCISQWGHDFRPKYSMLSMLRKFTIGVPWLALTATASKSVELDIKKSLQFNDCKHFQTSPYRPNLFYDVVSENSLIRAAKLNQTDNEIPSTINGDMITHINKITNDLKNEQGDNFKGCSGIIYCRSRDLCGQYAAFLQAKGILAASYHAKLKKSEKIEIQEKWMKNEVTVICATIAFGMGIDKADVRFVFHIGAPNDLAAYYQESGRAGRDGLKSYCRLYISDDTISTSEHFKQRSLYFIKRDKNCDESVKKIKEENLNYSYKKMTQYYSEEKCRHTMLCSYFGDESMSKCNVNCDICVMESSSKENLKEKRGIKRSSERSLFDQLRETKKKPKLPLFKSASLLRSDLNPETNVVPKTSSFVTGKKIYEKFKCVKKC</sequence>
<dbReference type="Pfam" id="PF16124">
    <property type="entry name" value="RecQ_Zn_bind"/>
    <property type="match status" value="1"/>
</dbReference>
<evidence type="ECO:0000256" key="7">
    <source>
        <dbReference type="ARBA" id="ARBA00049360"/>
    </source>
</evidence>
<keyword evidence="2 8" id="KW-0547">Nucleotide-binding</keyword>
<evidence type="ECO:0000256" key="9">
    <source>
        <dbReference type="SAM" id="MobiDB-lite"/>
    </source>
</evidence>
<dbReference type="Proteomes" id="UP000038045">
    <property type="component" value="Unplaced"/>
</dbReference>
<keyword evidence="5 8" id="KW-0067">ATP-binding</keyword>
<dbReference type="GO" id="GO:0005737">
    <property type="term" value="C:cytoplasm"/>
    <property type="evidence" value="ECO:0007669"/>
    <property type="project" value="TreeGrafter"/>
</dbReference>
<dbReference type="GO" id="GO:0043138">
    <property type="term" value="F:3'-5' DNA helicase activity"/>
    <property type="evidence" value="ECO:0007669"/>
    <property type="project" value="UniProtKB-EC"/>
</dbReference>
<dbReference type="GO" id="GO:0000724">
    <property type="term" value="P:double-strand break repair via homologous recombination"/>
    <property type="evidence" value="ECO:0007669"/>
    <property type="project" value="TreeGrafter"/>
</dbReference>
<comment type="catalytic activity">
    <reaction evidence="7 8">
        <text>ATP + H2O = ADP + phosphate + H(+)</text>
        <dbReference type="Rhea" id="RHEA:13065"/>
        <dbReference type="ChEBI" id="CHEBI:15377"/>
        <dbReference type="ChEBI" id="CHEBI:15378"/>
        <dbReference type="ChEBI" id="CHEBI:30616"/>
        <dbReference type="ChEBI" id="CHEBI:43474"/>
        <dbReference type="ChEBI" id="CHEBI:456216"/>
    </reaction>
</comment>
<proteinExistence type="inferred from homology"/>
<keyword evidence="12" id="KW-1185">Reference proteome</keyword>
<dbReference type="GO" id="GO:0009378">
    <property type="term" value="F:four-way junction helicase activity"/>
    <property type="evidence" value="ECO:0007669"/>
    <property type="project" value="TreeGrafter"/>
</dbReference>
<comment type="catalytic activity">
    <reaction evidence="6 8">
        <text>Couples ATP hydrolysis with the unwinding of duplex DNA by translocating in the 3'-5' direction.</text>
        <dbReference type="EC" id="5.6.2.4"/>
    </reaction>
</comment>
<accession>A0A0N5A1W0</accession>
<keyword evidence="3 8" id="KW-0378">Hydrolase</keyword>
<dbReference type="CDD" id="cd17920">
    <property type="entry name" value="DEXHc_RecQ"/>
    <property type="match status" value="1"/>
</dbReference>
<dbReference type="Pfam" id="PF00271">
    <property type="entry name" value="Helicase_C"/>
    <property type="match status" value="1"/>
</dbReference>
<dbReference type="Gene3D" id="3.40.50.300">
    <property type="entry name" value="P-loop containing nucleotide triphosphate hydrolases"/>
    <property type="match status" value="2"/>
</dbReference>
<feature type="compositionally biased region" description="Basic residues" evidence="9">
    <location>
        <begin position="34"/>
        <end position="50"/>
    </location>
</feature>
<dbReference type="Pfam" id="PF00270">
    <property type="entry name" value="DEAD"/>
    <property type="match status" value="1"/>
</dbReference>
<feature type="domain" description="Helicase ATP-binding" evidence="10">
    <location>
        <begin position="112"/>
        <end position="286"/>
    </location>
</feature>
<evidence type="ECO:0000256" key="1">
    <source>
        <dbReference type="ARBA" id="ARBA00005446"/>
    </source>
</evidence>
<comment type="subcellular location">
    <subcellularLocation>
        <location evidence="8">Nucleus</location>
    </subcellularLocation>
</comment>
<evidence type="ECO:0000259" key="10">
    <source>
        <dbReference type="PROSITE" id="PS51192"/>
    </source>
</evidence>
<dbReference type="InterPro" id="IPR011545">
    <property type="entry name" value="DEAD/DEAH_box_helicase_dom"/>
</dbReference>
<dbReference type="GO" id="GO:0003676">
    <property type="term" value="F:nucleic acid binding"/>
    <property type="evidence" value="ECO:0007669"/>
    <property type="project" value="InterPro"/>
</dbReference>
<protein>
    <recommendedName>
        <fullName evidence="8">ATP-dependent DNA helicase</fullName>
        <ecNumber evidence="8">5.6.2.4</ecNumber>
    </recommendedName>
</protein>
<evidence type="ECO:0000256" key="4">
    <source>
        <dbReference type="ARBA" id="ARBA00022806"/>
    </source>
</evidence>
<dbReference type="InterPro" id="IPR032284">
    <property type="entry name" value="RecQ_Zn-bd"/>
</dbReference>
<dbReference type="AlphaFoldDB" id="A0A0N5A1W0"/>
<dbReference type="STRING" id="131310.A0A0N5A1W0"/>
<evidence type="ECO:0000313" key="12">
    <source>
        <dbReference type="Proteomes" id="UP000038045"/>
    </source>
</evidence>
<organism evidence="12 13">
    <name type="scientific">Parastrongyloides trichosuri</name>
    <name type="common">Possum-specific nematode worm</name>
    <dbReference type="NCBI Taxonomy" id="131310"/>
    <lineage>
        <taxon>Eukaryota</taxon>
        <taxon>Metazoa</taxon>
        <taxon>Ecdysozoa</taxon>
        <taxon>Nematoda</taxon>
        <taxon>Chromadorea</taxon>
        <taxon>Rhabditida</taxon>
        <taxon>Tylenchina</taxon>
        <taxon>Panagrolaimomorpha</taxon>
        <taxon>Strongyloidoidea</taxon>
        <taxon>Strongyloididae</taxon>
        <taxon>Parastrongyloides</taxon>
    </lineage>
</organism>
<dbReference type="CDD" id="cd18794">
    <property type="entry name" value="SF2_C_RecQ"/>
    <property type="match status" value="1"/>
</dbReference>
<keyword evidence="8" id="KW-0539">Nucleus</keyword>
<evidence type="ECO:0000256" key="2">
    <source>
        <dbReference type="ARBA" id="ARBA00022741"/>
    </source>
</evidence>
<evidence type="ECO:0000256" key="8">
    <source>
        <dbReference type="RuleBase" id="RU364117"/>
    </source>
</evidence>
<dbReference type="SMART" id="SM00490">
    <property type="entry name" value="HELICc"/>
    <property type="match status" value="1"/>
</dbReference>
<dbReference type="SUPFAM" id="SSF52540">
    <property type="entry name" value="P-loop containing nucleoside triphosphate hydrolases"/>
    <property type="match status" value="1"/>
</dbReference>
<dbReference type="NCBIfam" id="TIGR00614">
    <property type="entry name" value="recQ_fam"/>
    <property type="match status" value="1"/>
</dbReference>
<dbReference type="InterPro" id="IPR004589">
    <property type="entry name" value="DNA_helicase_ATP-dep_RecQ"/>
</dbReference>
<feature type="domain" description="Helicase C-terminal" evidence="11">
    <location>
        <begin position="331"/>
        <end position="489"/>
    </location>
</feature>